<organism evidence="11 12">
    <name type="scientific">Pichia californica</name>
    <dbReference type="NCBI Taxonomy" id="460514"/>
    <lineage>
        <taxon>Eukaryota</taxon>
        <taxon>Fungi</taxon>
        <taxon>Dikarya</taxon>
        <taxon>Ascomycota</taxon>
        <taxon>Saccharomycotina</taxon>
        <taxon>Pichiomycetes</taxon>
        <taxon>Pichiales</taxon>
        <taxon>Pichiaceae</taxon>
        <taxon>Pichia</taxon>
    </lineage>
</organism>
<dbReference type="PANTHER" id="PTHR11097:SF9">
    <property type="entry name" value="EXOSOME COMPLEX COMPONENT RRP43"/>
    <property type="match status" value="1"/>
</dbReference>
<dbReference type="GO" id="GO:0005730">
    <property type="term" value="C:nucleolus"/>
    <property type="evidence" value="ECO:0007669"/>
    <property type="project" value="UniProtKB-SubCell"/>
</dbReference>
<dbReference type="GO" id="GO:0034475">
    <property type="term" value="P:U4 snRNA 3'-end processing"/>
    <property type="evidence" value="ECO:0007669"/>
    <property type="project" value="TreeGrafter"/>
</dbReference>
<dbReference type="GO" id="GO:0034473">
    <property type="term" value="P:U1 snRNA 3'-end processing"/>
    <property type="evidence" value="ECO:0007669"/>
    <property type="project" value="TreeGrafter"/>
</dbReference>
<dbReference type="AlphaFoldDB" id="A0A9P6WI64"/>
<dbReference type="InterPro" id="IPR027408">
    <property type="entry name" value="PNPase/RNase_PH_dom_sf"/>
</dbReference>
<dbReference type="InterPro" id="IPR001247">
    <property type="entry name" value="ExoRNase_PH_dom1"/>
</dbReference>
<protein>
    <recommendedName>
        <fullName evidence="9">Ribosomal RNA-processing protein 43</fullName>
    </recommendedName>
</protein>
<evidence type="ECO:0000256" key="5">
    <source>
        <dbReference type="ARBA" id="ARBA00022552"/>
    </source>
</evidence>
<name>A0A9P6WI64_9ASCO</name>
<dbReference type="GO" id="GO:0071038">
    <property type="term" value="P:TRAMP-dependent tRNA surveillance pathway"/>
    <property type="evidence" value="ECO:0007669"/>
    <property type="project" value="TreeGrafter"/>
</dbReference>
<dbReference type="PANTHER" id="PTHR11097">
    <property type="entry name" value="EXOSOME COMPLEX EXONUCLEASE RIBOSOMAL RNA PROCESSING PROTEIN"/>
    <property type="match status" value="1"/>
</dbReference>
<comment type="similarity">
    <text evidence="3">Belongs to the RNase PH family.</text>
</comment>
<dbReference type="GO" id="GO:0035925">
    <property type="term" value="F:mRNA 3'-UTR AU-rich region binding"/>
    <property type="evidence" value="ECO:0007669"/>
    <property type="project" value="TreeGrafter"/>
</dbReference>
<evidence type="ECO:0000256" key="7">
    <source>
        <dbReference type="ARBA" id="ARBA00022884"/>
    </source>
</evidence>
<dbReference type="GO" id="GO:0071035">
    <property type="term" value="P:nuclear polyadenylation-dependent rRNA catabolic process"/>
    <property type="evidence" value="ECO:0007669"/>
    <property type="project" value="TreeGrafter"/>
</dbReference>
<dbReference type="Proteomes" id="UP000697127">
    <property type="component" value="Unassembled WGS sequence"/>
</dbReference>
<evidence type="ECO:0000313" key="11">
    <source>
        <dbReference type="EMBL" id="KAG0687639.1"/>
    </source>
</evidence>
<evidence type="ECO:0000313" key="12">
    <source>
        <dbReference type="Proteomes" id="UP000697127"/>
    </source>
</evidence>
<dbReference type="Gene3D" id="3.30.230.70">
    <property type="entry name" value="GHMP Kinase, N-terminal domain"/>
    <property type="match status" value="1"/>
</dbReference>
<evidence type="ECO:0000256" key="6">
    <source>
        <dbReference type="ARBA" id="ARBA00022835"/>
    </source>
</evidence>
<evidence type="ECO:0000256" key="4">
    <source>
        <dbReference type="ARBA" id="ARBA00022490"/>
    </source>
</evidence>
<evidence type="ECO:0000256" key="2">
    <source>
        <dbReference type="ARBA" id="ARBA00004604"/>
    </source>
</evidence>
<dbReference type="GO" id="GO:0016075">
    <property type="term" value="P:rRNA catabolic process"/>
    <property type="evidence" value="ECO:0007669"/>
    <property type="project" value="TreeGrafter"/>
</dbReference>
<evidence type="ECO:0000256" key="1">
    <source>
        <dbReference type="ARBA" id="ARBA00004496"/>
    </source>
</evidence>
<sequence length="397" mass="44054">MSQNIENVQLKGVIFSPSELALVAPDITLTKYIKAGYRPSLRRFNEFKPMIISTAGISRYDISLLNDGKKINELTTVIGSSSIKCGGTSTICTISAGLVEDNFEAVNDYRMRLDADIIVNNDDKNEENEEIDNILGGNLINKNGCVYPVIEIAKGTTGPPGDEEIGLGEKLYETILHSGLINREELKVDVGLKSIDENGNEIILRGDDVGVIKKKFSFVIYARIQVFGKTGPLFDQCYASLVKALSDTKLPEVYLNERESNLRTKSGKRNANINIQSYDLVCDSVKYRKLKLRKDRICWSSTFGIVDLSSLNKEDNEGDIDIITETEEDIEQSILLTDLEGEAENNLSKRISVLSNGEGFFTSITIEKGNGSRITTDIIKQALELSQVRAKDMIPKF</sequence>
<dbReference type="GO" id="GO:0071028">
    <property type="term" value="P:nuclear mRNA surveillance"/>
    <property type="evidence" value="ECO:0007669"/>
    <property type="project" value="TreeGrafter"/>
</dbReference>
<comment type="subcellular location">
    <subcellularLocation>
        <location evidence="1">Cytoplasm</location>
    </subcellularLocation>
    <subcellularLocation>
        <location evidence="2">Nucleus</location>
        <location evidence="2">Nucleolus</location>
    </subcellularLocation>
</comment>
<dbReference type="SUPFAM" id="SSF54211">
    <property type="entry name" value="Ribosomal protein S5 domain 2-like"/>
    <property type="match status" value="1"/>
</dbReference>
<evidence type="ECO:0000259" key="10">
    <source>
        <dbReference type="Pfam" id="PF01138"/>
    </source>
</evidence>
<evidence type="ECO:0000256" key="9">
    <source>
        <dbReference type="ARBA" id="ARBA00030617"/>
    </source>
</evidence>
<dbReference type="GO" id="GO:0000177">
    <property type="term" value="C:cytoplasmic exosome (RNase complex)"/>
    <property type="evidence" value="ECO:0007669"/>
    <property type="project" value="TreeGrafter"/>
</dbReference>
<dbReference type="GO" id="GO:0034476">
    <property type="term" value="P:U5 snRNA 3'-end processing"/>
    <property type="evidence" value="ECO:0007669"/>
    <property type="project" value="TreeGrafter"/>
</dbReference>
<dbReference type="GO" id="GO:0000176">
    <property type="term" value="C:nuclear exosome (RNase complex)"/>
    <property type="evidence" value="ECO:0007669"/>
    <property type="project" value="UniProtKB-ARBA"/>
</dbReference>
<keyword evidence="7" id="KW-0694">RNA-binding</keyword>
<keyword evidence="12" id="KW-1185">Reference proteome</keyword>
<evidence type="ECO:0000256" key="8">
    <source>
        <dbReference type="ARBA" id="ARBA00023242"/>
    </source>
</evidence>
<dbReference type="GO" id="GO:0000467">
    <property type="term" value="P:exonucleolytic trimming to generate mature 3'-end of 5.8S rRNA from tricistronic rRNA transcript (SSU-rRNA, 5.8S rRNA, LSU-rRNA)"/>
    <property type="evidence" value="ECO:0007669"/>
    <property type="project" value="UniProtKB-ARBA"/>
</dbReference>
<proteinExistence type="inferred from homology"/>
<dbReference type="OrthoDB" id="45882at2759"/>
<reference evidence="11" key="1">
    <citation type="submission" date="2020-11" db="EMBL/GenBank/DDBJ databases">
        <title>Kefir isolates.</title>
        <authorList>
            <person name="Marcisauskas S."/>
            <person name="Kim Y."/>
            <person name="Blasche S."/>
        </authorList>
    </citation>
    <scope>NUCLEOTIDE SEQUENCE</scope>
    <source>
        <strain evidence="11">Olga-1</strain>
    </source>
</reference>
<keyword evidence="5" id="KW-0698">rRNA processing</keyword>
<dbReference type="InterPro" id="IPR050590">
    <property type="entry name" value="Exosome_comp_Rrp42_subfam"/>
</dbReference>
<gene>
    <name evidence="11" type="ORF">C6P40_002063</name>
</gene>
<keyword evidence="4" id="KW-0963">Cytoplasm</keyword>
<dbReference type="EMBL" id="PUHW01000233">
    <property type="protein sequence ID" value="KAG0687639.1"/>
    <property type="molecule type" value="Genomic_DNA"/>
</dbReference>
<dbReference type="InterPro" id="IPR020568">
    <property type="entry name" value="Ribosomal_Su5_D2-typ_SF"/>
</dbReference>
<dbReference type="Pfam" id="PF01138">
    <property type="entry name" value="RNase_PH"/>
    <property type="match status" value="1"/>
</dbReference>
<keyword evidence="6" id="KW-0271">Exosome</keyword>
<keyword evidence="8" id="KW-0539">Nucleus</keyword>
<evidence type="ECO:0000256" key="3">
    <source>
        <dbReference type="ARBA" id="ARBA00006678"/>
    </source>
</evidence>
<comment type="caution">
    <text evidence="11">The sequence shown here is derived from an EMBL/GenBank/DDBJ whole genome shotgun (WGS) entry which is preliminary data.</text>
</comment>
<feature type="domain" description="Exoribonuclease phosphorolytic" evidence="10">
    <location>
        <begin position="47"/>
        <end position="251"/>
    </location>
</feature>
<accession>A0A9P6WI64</accession>